<sequence>MLSRLRPREPGTPQRQRERSRRYYERASSRYPGRPEGKQEVMGGFERDWARGNDGDGQRKKETAQLAHHIPDMESLVGRDIGPAVPVSATRTRYPYPCTGSCVVLP</sequence>
<feature type="region of interest" description="Disordered" evidence="1">
    <location>
        <begin position="1"/>
        <end position="63"/>
    </location>
</feature>
<organism evidence="2 3">
    <name type="scientific">Boletus edulis BED1</name>
    <dbReference type="NCBI Taxonomy" id="1328754"/>
    <lineage>
        <taxon>Eukaryota</taxon>
        <taxon>Fungi</taxon>
        <taxon>Dikarya</taxon>
        <taxon>Basidiomycota</taxon>
        <taxon>Agaricomycotina</taxon>
        <taxon>Agaricomycetes</taxon>
        <taxon>Agaricomycetidae</taxon>
        <taxon>Boletales</taxon>
        <taxon>Boletineae</taxon>
        <taxon>Boletaceae</taxon>
        <taxon>Boletoideae</taxon>
        <taxon>Boletus</taxon>
    </lineage>
</organism>
<gene>
    <name evidence="2" type="ORF">L210DRAFT_3534574</name>
</gene>
<reference evidence="2" key="1">
    <citation type="submission" date="2019-10" db="EMBL/GenBank/DDBJ databases">
        <authorList>
            <consortium name="DOE Joint Genome Institute"/>
            <person name="Kuo A."/>
            <person name="Miyauchi S."/>
            <person name="Kiss E."/>
            <person name="Drula E."/>
            <person name="Kohler A."/>
            <person name="Sanchez-Garcia M."/>
            <person name="Andreopoulos B."/>
            <person name="Barry K.W."/>
            <person name="Bonito G."/>
            <person name="Buee M."/>
            <person name="Carver A."/>
            <person name="Chen C."/>
            <person name="Cichocki N."/>
            <person name="Clum A."/>
            <person name="Culley D."/>
            <person name="Crous P.W."/>
            <person name="Fauchery L."/>
            <person name="Girlanda M."/>
            <person name="Hayes R."/>
            <person name="Keri Z."/>
            <person name="LaButti K."/>
            <person name="Lipzen A."/>
            <person name="Lombard V."/>
            <person name="Magnuson J."/>
            <person name="Maillard F."/>
            <person name="Morin E."/>
            <person name="Murat C."/>
            <person name="Nolan M."/>
            <person name="Ohm R."/>
            <person name="Pangilinan J."/>
            <person name="Pereira M."/>
            <person name="Perotto S."/>
            <person name="Peter M."/>
            <person name="Riley R."/>
            <person name="Sitrit Y."/>
            <person name="Stielow B."/>
            <person name="Szollosi G."/>
            <person name="Zifcakova L."/>
            <person name="Stursova M."/>
            <person name="Spatafora J.W."/>
            <person name="Tedersoo L."/>
            <person name="Vaario L.-M."/>
            <person name="Yamada A."/>
            <person name="Yan M."/>
            <person name="Wang P."/>
            <person name="Xu J."/>
            <person name="Bruns T."/>
            <person name="Baldrian P."/>
            <person name="Vilgalys R."/>
            <person name="Henrissat B."/>
            <person name="Grigoriev I.V."/>
            <person name="Hibbett D."/>
            <person name="Nagy L.G."/>
            <person name="Martin F.M."/>
        </authorList>
    </citation>
    <scope>NUCLEOTIDE SEQUENCE</scope>
    <source>
        <strain evidence="2">BED1</strain>
    </source>
</reference>
<dbReference type="Proteomes" id="UP001194468">
    <property type="component" value="Unassembled WGS sequence"/>
</dbReference>
<proteinExistence type="predicted"/>
<protein>
    <submittedName>
        <fullName evidence="2">Uncharacterized protein</fullName>
    </submittedName>
</protein>
<feature type="compositionally biased region" description="Basic and acidic residues" evidence="1">
    <location>
        <begin position="15"/>
        <end position="63"/>
    </location>
</feature>
<dbReference type="EMBL" id="WHUW01000008">
    <property type="protein sequence ID" value="KAF8442982.1"/>
    <property type="molecule type" value="Genomic_DNA"/>
</dbReference>
<dbReference type="AlphaFoldDB" id="A0AAD4GGU0"/>
<reference evidence="2" key="2">
    <citation type="journal article" date="2020" name="Nat. Commun.">
        <title>Large-scale genome sequencing of mycorrhizal fungi provides insights into the early evolution of symbiotic traits.</title>
        <authorList>
            <person name="Miyauchi S."/>
            <person name="Kiss E."/>
            <person name="Kuo A."/>
            <person name="Drula E."/>
            <person name="Kohler A."/>
            <person name="Sanchez-Garcia M."/>
            <person name="Morin E."/>
            <person name="Andreopoulos B."/>
            <person name="Barry K.W."/>
            <person name="Bonito G."/>
            <person name="Buee M."/>
            <person name="Carver A."/>
            <person name="Chen C."/>
            <person name="Cichocki N."/>
            <person name="Clum A."/>
            <person name="Culley D."/>
            <person name="Crous P.W."/>
            <person name="Fauchery L."/>
            <person name="Girlanda M."/>
            <person name="Hayes R.D."/>
            <person name="Keri Z."/>
            <person name="LaButti K."/>
            <person name="Lipzen A."/>
            <person name="Lombard V."/>
            <person name="Magnuson J."/>
            <person name="Maillard F."/>
            <person name="Murat C."/>
            <person name="Nolan M."/>
            <person name="Ohm R.A."/>
            <person name="Pangilinan J."/>
            <person name="Pereira M.F."/>
            <person name="Perotto S."/>
            <person name="Peter M."/>
            <person name="Pfister S."/>
            <person name="Riley R."/>
            <person name="Sitrit Y."/>
            <person name="Stielow J.B."/>
            <person name="Szollosi G."/>
            <person name="Zifcakova L."/>
            <person name="Stursova M."/>
            <person name="Spatafora J.W."/>
            <person name="Tedersoo L."/>
            <person name="Vaario L.M."/>
            <person name="Yamada A."/>
            <person name="Yan M."/>
            <person name="Wang P."/>
            <person name="Xu J."/>
            <person name="Bruns T."/>
            <person name="Baldrian P."/>
            <person name="Vilgalys R."/>
            <person name="Dunand C."/>
            <person name="Henrissat B."/>
            <person name="Grigoriev I.V."/>
            <person name="Hibbett D."/>
            <person name="Nagy L.G."/>
            <person name="Martin F.M."/>
        </authorList>
    </citation>
    <scope>NUCLEOTIDE SEQUENCE</scope>
    <source>
        <strain evidence="2">BED1</strain>
    </source>
</reference>
<evidence type="ECO:0000313" key="2">
    <source>
        <dbReference type="EMBL" id="KAF8442982.1"/>
    </source>
</evidence>
<keyword evidence="3" id="KW-1185">Reference proteome</keyword>
<name>A0AAD4GGU0_BOLED</name>
<evidence type="ECO:0000256" key="1">
    <source>
        <dbReference type="SAM" id="MobiDB-lite"/>
    </source>
</evidence>
<comment type="caution">
    <text evidence="2">The sequence shown here is derived from an EMBL/GenBank/DDBJ whole genome shotgun (WGS) entry which is preliminary data.</text>
</comment>
<evidence type="ECO:0000313" key="3">
    <source>
        <dbReference type="Proteomes" id="UP001194468"/>
    </source>
</evidence>
<accession>A0AAD4GGU0</accession>